<evidence type="ECO:0000313" key="16">
    <source>
        <dbReference type="EMBL" id="CAF0762940.1"/>
    </source>
</evidence>
<dbReference type="Pfam" id="PF20806">
    <property type="entry name" value="Integrin_A_Ig_3"/>
    <property type="match status" value="1"/>
</dbReference>
<organism evidence="17 20">
    <name type="scientific">Didymodactylos carnosus</name>
    <dbReference type="NCBI Taxonomy" id="1234261"/>
    <lineage>
        <taxon>Eukaryota</taxon>
        <taxon>Metazoa</taxon>
        <taxon>Spiralia</taxon>
        <taxon>Gnathifera</taxon>
        <taxon>Rotifera</taxon>
        <taxon>Eurotatoria</taxon>
        <taxon>Bdelloidea</taxon>
        <taxon>Philodinida</taxon>
        <taxon>Philodinidae</taxon>
        <taxon>Didymodactylos</taxon>
    </lineage>
</organism>
<comment type="subcellular location">
    <subcellularLocation>
        <location evidence="1 13">Membrane</location>
        <topology evidence="1 13">Single-pass type I membrane protein</topology>
    </subcellularLocation>
</comment>
<evidence type="ECO:0000256" key="8">
    <source>
        <dbReference type="ARBA" id="ARBA00023037"/>
    </source>
</evidence>
<keyword evidence="11" id="KW-0325">Glycoprotein</keyword>
<dbReference type="InterPro" id="IPR028994">
    <property type="entry name" value="Integrin_alpha_N"/>
</dbReference>
<dbReference type="InterPro" id="IPR048285">
    <property type="entry name" value="Integrin_alpha_Ig-like_2"/>
</dbReference>
<feature type="domain" description="Integrin alpha third immunoglobulin-like" evidence="15">
    <location>
        <begin position="739"/>
        <end position="954"/>
    </location>
</feature>
<evidence type="ECO:0000256" key="9">
    <source>
        <dbReference type="ARBA" id="ARBA00023136"/>
    </source>
</evidence>
<evidence type="ECO:0000256" key="4">
    <source>
        <dbReference type="ARBA" id="ARBA00022729"/>
    </source>
</evidence>
<dbReference type="EMBL" id="CAJOBA010000584">
    <property type="protein sequence ID" value="CAF3542873.1"/>
    <property type="molecule type" value="Genomic_DNA"/>
</dbReference>
<dbReference type="Gene3D" id="1.20.5.930">
    <property type="entry name" value="Bicelle-embedded integrin alpha(iib) transmembrane segment"/>
    <property type="match status" value="1"/>
</dbReference>
<feature type="chain" id="PRO_5044038043" evidence="13">
    <location>
        <begin position="18"/>
        <end position="1135"/>
    </location>
</feature>
<keyword evidence="9 13" id="KW-0472">Membrane</keyword>
<dbReference type="Gene3D" id="2.130.10.130">
    <property type="entry name" value="Integrin alpha, N-terminal"/>
    <property type="match status" value="1"/>
</dbReference>
<keyword evidence="7 13" id="KW-1133">Transmembrane helix</keyword>
<dbReference type="PANTHER" id="PTHR23220">
    <property type="entry name" value="INTEGRIN ALPHA"/>
    <property type="match status" value="1"/>
</dbReference>
<evidence type="ECO:0000313" key="19">
    <source>
        <dbReference type="EMBL" id="CAF3601294.1"/>
    </source>
</evidence>
<comment type="similarity">
    <text evidence="2 13">Belongs to the integrin alpha chain family.</text>
</comment>
<reference evidence="17" key="1">
    <citation type="submission" date="2021-02" db="EMBL/GenBank/DDBJ databases">
        <authorList>
            <person name="Nowell W R."/>
        </authorList>
    </citation>
    <scope>NUCLEOTIDE SEQUENCE</scope>
</reference>
<dbReference type="InterPro" id="IPR000413">
    <property type="entry name" value="Integrin_alpha"/>
</dbReference>
<dbReference type="PROSITE" id="PS51470">
    <property type="entry name" value="FG_GAP"/>
    <property type="match status" value="2"/>
</dbReference>
<feature type="domain" description="Integrin alpha second immunoglobulin-like" evidence="14">
    <location>
        <begin position="580"/>
        <end position="724"/>
    </location>
</feature>
<evidence type="ECO:0000259" key="15">
    <source>
        <dbReference type="Pfam" id="PF20806"/>
    </source>
</evidence>
<evidence type="ECO:0000256" key="3">
    <source>
        <dbReference type="ARBA" id="ARBA00022692"/>
    </source>
</evidence>
<feature type="signal peptide" evidence="13">
    <location>
        <begin position="1"/>
        <end position="17"/>
    </location>
</feature>
<dbReference type="Proteomes" id="UP000663829">
    <property type="component" value="Unassembled WGS sequence"/>
</dbReference>
<feature type="transmembrane region" description="Helical" evidence="13">
    <location>
        <begin position="987"/>
        <end position="1014"/>
    </location>
</feature>
<dbReference type="Proteomes" id="UP000677228">
    <property type="component" value="Unassembled WGS sequence"/>
</dbReference>
<evidence type="ECO:0000313" key="20">
    <source>
        <dbReference type="Proteomes" id="UP000663829"/>
    </source>
</evidence>
<evidence type="ECO:0000256" key="5">
    <source>
        <dbReference type="ARBA" id="ARBA00022737"/>
    </source>
</evidence>
<dbReference type="PRINTS" id="PR01185">
    <property type="entry name" value="INTEGRINA"/>
</dbReference>
<evidence type="ECO:0000256" key="1">
    <source>
        <dbReference type="ARBA" id="ARBA00004479"/>
    </source>
</evidence>
<evidence type="ECO:0000256" key="6">
    <source>
        <dbReference type="ARBA" id="ARBA00022889"/>
    </source>
</evidence>
<dbReference type="InterPro" id="IPR048286">
    <property type="entry name" value="Integrin_alpha_Ig-like_3"/>
</dbReference>
<dbReference type="InterPro" id="IPR013519">
    <property type="entry name" value="Int_alpha_beta-p"/>
</dbReference>
<evidence type="ECO:0000256" key="7">
    <source>
        <dbReference type="ARBA" id="ARBA00022989"/>
    </source>
</evidence>
<keyword evidence="4 13" id="KW-0732">Signal</keyword>
<evidence type="ECO:0000256" key="12">
    <source>
        <dbReference type="PROSITE-ProRule" id="PRU00803"/>
    </source>
</evidence>
<dbReference type="GO" id="GO:0098609">
    <property type="term" value="P:cell-cell adhesion"/>
    <property type="evidence" value="ECO:0007669"/>
    <property type="project" value="TreeGrafter"/>
</dbReference>
<evidence type="ECO:0000313" key="18">
    <source>
        <dbReference type="EMBL" id="CAF3542873.1"/>
    </source>
</evidence>
<dbReference type="Gene3D" id="2.60.40.1530">
    <property type="entry name" value="ntegrin, alpha v. Chain A, domain 4"/>
    <property type="match status" value="1"/>
</dbReference>
<keyword evidence="20" id="KW-1185">Reference proteome</keyword>
<dbReference type="EMBL" id="CAJNOQ010000565">
    <property type="protein sequence ID" value="CAF0815241.1"/>
    <property type="molecule type" value="Genomic_DNA"/>
</dbReference>
<dbReference type="GO" id="GO:0033627">
    <property type="term" value="P:cell adhesion mediated by integrin"/>
    <property type="evidence" value="ECO:0007669"/>
    <property type="project" value="TreeGrafter"/>
</dbReference>
<dbReference type="SUPFAM" id="SSF69318">
    <property type="entry name" value="Integrin alpha N-terminal domain"/>
    <property type="match status" value="1"/>
</dbReference>
<dbReference type="GO" id="GO:0005178">
    <property type="term" value="F:integrin binding"/>
    <property type="evidence" value="ECO:0007669"/>
    <property type="project" value="TreeGrafter"/>
</dbReference>
<name>A0A813TX57_9BILA</name>
<comment type="caution">
    <text evidence="17">The sequence shown here is derived from an EMBL/GenBank/DDBJ whole genome shotgun (WGS) entry which is preliminary data.</text>
</comment>
<keyword evidence="3 13" id="KW-0812">Transmembrane</keyword>
<evidence type="ECO:0000259" key="14">
    <source>
        <dbReference type="Pfam" id="PF20805"/>
    </source>
</evidence>
<dbReference type="Pfam" id="PF01839">
    <property type="entry name" value="FG-GAP"/>
    <property type="match status" value="2"/>
</dbReference>
<dbReference type="Proteomes" id="UP000682733">
    <property type="component" value="Unassembled WGS sequence"/>
</dbReference>
<dbReference type="Proteomes" id="UP000681722">
    <property type="component" value="Unassembled WGS sequence"/>
</dbReference>
<dbReference type="GO" id="GO:0007229">
    <property type="term" value="P:integrin-mediated signaling pathway"/>
    <property type="evidence" value="ECO:0007669"/>
    <property type="project" value="UniProtKB-KW"/>
</dbReference>
<evidence type="ECO:0000256" key="10">
    <source>
        <dbReference type="ARBA" id="ARBA00023170"/>
    </source>
</evidence>
<gene>
    <name evidence="17" type="ORF">GPM918_LOCUS4251</name>
    <name evidence="16" type="ORF">OVA965_LOCUS2656</name>
    <name evidence="19" type="ORF">SRO942_LOCUS4252</name>
    <name evidence="18" type="ORF">TMI583_LOCUS2655</name>
</gene>
<keyword evidence="8 13" id="KW-0401">Integrin</keyword>
<keyword evidence="10 13" id="KW-0675">Receptor</keyword>
<dbReference type="GO" id="GO:0007160">
    <property type="term" value="P:cell-matrix adhesion"/>
    <property type="evidence" value="ECO:0007669"/>
    <property type="project" value="TreeGrafter"/>
</dbReference>
<dbReference type="GO" id="GO:0009897">
    <property type="term" value="C:external side of plasma membrane"/>
    <property type="evidence" value="ECO:0007669"/>
    <property type="project" value="TreeGrafter"/>
</dbReference>
<evidence type="ECO:0000256" key="2">
    <source>
        <dbReference type="ARBA" id="ARBA00008054"/>
    </source>
</evidence>
<accession>A0A813TX57</accession>
<evidence type="ECO:0000256" key="11">
    <source>
        <dbReference type="ARBA" id="ARBA00023180"/>
    </source>
</evidence>
<protein>
    <submittedName>
        <fullName evidence="17">Uncharacterized protein</fullName>
    </submittedName>
</protein>
<dbReference type="InterPro" id="IPR032695">
    <property type="entry name" value="Integrin_dom_sf"/>
</dbReference>
<dbReference type="PANTHER" id="PTHR23220:SF122">
    <property type="entry name" value="INTEGRIN ALPHA-PS1"/>
    <property type="match status" value="1"/>
</dbReference>
<proteinExistence type="inferred from homology"/>
<feature type="repeat" description="FG-GAP" evidence="12">
    <location>
        <begin position="300"/>
        <end position="360"/>
    </location>
</feature>
<dbReference type="InterPro" id="IPR013517">
    <property type="entry name" value="FG-GAP"/>
</dbReference>
<dbReference type="EMBL" id="CAJOBC010000565">
    <property type="protein sequence ID" value="CAF3601294.1"/>
    <property type="molecule type" value="Genomic_DNA"/>
</dbReference>
<dbReference type="Pfam" id="PF20805">
    <property type="entry name" value="Integrin_A_Ig_2"/>
    <property type="match status" value="1"/>
</dbReference>
<evidence type="ECO:0000256" key="13">
    <source>
        <dbReference type="RuleBase" id="RU003762"/>
    </source>
</evidence>
<dbReference type="SUPFAM" id="SSF69179">
    <property type="entry name" value="Integrin domains"/>
    <property type="match status" value="3"/>
</dbReference>
<dbReference type="OrthoDB" id="5317514at2759"/>
<feature type="repeat" description="FG-GAP" evidence="12">
    <location>
        <begin position="361"/>
        <end position="421"/>
    </location>
</feature>
<dbReference type="EMBL" id="CAJNOK010000584">
    <property type="protein sequence ID" value="CAF0762940.1"/>
    <property type="molecule type" value="Genomic_DNA"/>
</dbReference>
<dbReference type="AlphaFoldDB" id="A0A813TX57"/>
<evidence type="ECO:0000313" key="17">
    <source>
        <dbReference type="EMBL" id="CAF0815241.1"/>
    </source>
</evidence>
<dbReference type="GO" id="GO:0008305">
    <property type="term" value="C:integrin complex"/>
    <property type="evidence" value="ECO:0007669"/>
    <property type="project" value="InterPro"/>
</dbReference>
<keyword evidence="5" id="KW-0677">Repeat</keyword>
<dbReference type="SMART" id="SM00191">
    <property type="entry name" value="Int_alpha"/>
    <property type="match status" value="3"/>
</dbReference>
<keyword evidence="6 13" id="KW-0130">Cell adhesion</keyword>
<sequence>MYSLLNLLMIYFKTVVSFNLDIESPDVLIGPPNSLFGYAVVSAAAPGKHRWVYVGAPKARIFNQFDVNVTYESGRLFGTLYECPENTKECKSIIFENKIADVIPSFSNILDDAWLGAAVAATADDTIVACGYRMMRSISLERYDMRGGCIKISPDRRDYLYYDFCDLDAETELLHEGVTVCESGMSLSQIQSSRSSIIAFGEPGAFQWSGRVEADYSDTILRQPYLLRQHSVQPAEYSYLGYSVLMIKLKTREQLTSSTEYLLLASAPRASNQRGEIWFFNKRFVSTSNFGFDTLEMSTNRTQLIGEQLGAYFGYSLAAGDLNGDGHTDLAVGAPFFYSKRPSYGGAVYIYFGLNGKFTNDRRQKLLVAPAHSRFGFAIACLPDLNKDGIDDLAISAPGESDGINSGSIYIYLGKDNWKTQWKFSQKIVPSQLVNVIKQPFVRDFGFSLATQSTFTNDLYQNSSIYPTLIVGSVDKQNLIIIYTLSADRLSTIGRIISTVNHLPTITSKQTLGTCKNQTFITKSGNDDFLTPIQFQLVYNISHDRNDHRTRTYTEDSFPMINATEEQRTIQFEANFYKGCGDADRCSTDLQLTADFVNGQKSSNISVLGIDSEIRVRLNLSNISPHLSRRKADPAFGTKIDIYYPSSYVQFSHAVMDDKTYVCAPIMRDHLRCKMTDYFNNPFQSDKVSITELIFTLSNISLANILRFDFNSSTLTNDTNIFNNNVTLLSKVLLKTDMNIRGTHEPEQVIISGKIIGLSSVKNLDQFGIDIIHTYTIVNSGPNTVRSHKVTIYWPYETLNNEWDDGKLLLYLTEEPTIELSPVLSNSGVKIEGYCKRDRHWHDHIDILSSINVRKKRQHLIDDDIIAITESIPIKTLTLDSLSTIRTLILTCNPNYRNVRCYPINCYIKTLQAHQYYFIKLRARLWNSTLIEDYFTTYDRVDIKSYAQISIQDPLIFQTNIVNDNASATTPAEFANRSEIVVPKLPLWAVLVGAMAGLILLIFIIVVCCLLGFFQRRDLAPKPPPKKKAAILVMDGTTTNSSSEEQQRATRLSLKEHSKNVTNRSFSPSAGVSMEQSNNNSEILDTMNLAIVIEDSDVEEEDLISKEDNQALLLNQQQPRQSVVSIKYVKTFSDE</sequence>